<evidence type="ECO:0000256" key="6">
    <source>
        <dbReference type="ARBA" id="ARBA00023136"/>
    </source>
</evidence>
<organism evidence="9 10">
    <name type="scientific">Polynucleobacter paneuropaeus</name>
    <dbReference type="NCBI Taxonomy" id="2527775"/>
    <lineage>
        <taxon>Bacteria</taxon>
        <taxon>Pseudomonadati</taxon>
        <taxon>Pseudomonadota</taxon>
        <taxon>Betaproteobacteria</taxon>
        <taxon>Burkholderiales</taxon>
        <taxon>Burkholderiaceae</taxon>
        <taxon>Polynucleobacter</taxon>
    </lineage>
</organism>
<feature type="transmembrane region" description="Helical" evidence="7">
    <location>
        <begin position="230"/>
        <end position="251"/>
    </location>
</feature>
<keyword evidence="5 7" id="KW-1133">Transmembrane helix</keyword>
<evidence type="ECO:0000256" key="4">
    <source>
        <dbReference type="ARBA" id="ARBA00022692"/>
    </source>
</evidence>
<comment type="caution">
    <text evidence="9">The sequence shown here is derived from an EMBL/GenBank/DDBJ whole genome shotgun (WGS) entry which is preliminary data.</text>
</comment>
<dbReference type="PROSITE" id="PS50850">
    <property type="entry name" value="MFS"/>
    <property type="match status" value="1"/>
</dbReference>
<keyword evidence="6 7" id="KW-0472">Membrane</keyword>
<dbReference type="PANTHER" id="PTHR43045:SF7">
    <property type="entry name" value="MAJOR FACILITATOR SUPERFAMILY TRANSPORTER"/>
    <property type="match status" value="1"/>
</dbReference>
<dbReference type="Gene3D" id="1.20.1250.20">
    <property type="entry name" value="MFS general substrate transporter like domains"/>
    <property type="match status" value="1"/>
</dbReference>
<feature type="transmembrane region" description="Helical" evidence="7">
    <location>
        <begin position="295"/>
        <end position="315"/>
    </location>
</feature>
<protein>
    <submittedName>
        <fullName evidence="9">MHS family MFS transporter</fullName>
    </submittedName>
</protein>
<feature type="transmembrane region" description="Helical" evidence="7">
    <location>
        <begin position="73"/>
        <end position="97"/>
    </location>
</feature>
<evidence type="ECO:0000256" key="1">
    <source>
        <dbReference type="ARBA" id="ARBA00004651"/>
    </source>
</evidence>
<dbReference type="PROSITE" id="PS00216">
    <property type="entry name" value="SUGAR_TRANSPORT_1"/>
    <property type="match status" value="1"/>
</dbReference>
<feature type="transmembrane region" description="Helical" evidence="7">
    <location>
        <begin position="39"/>
        <end position="61"/>
    </location>
</feature>
<dbReference type="Proteomes" id="UP000783102">
    <property type="component" value="Unassembled WGS sequence"/>
</dbReference>
<feature type="transmembrane region" description="Helical" evidence="7">
    <location>
        <begin position="327"/>
        <end position="348"/>
    </location>
</feature>
<gene>
    <name evidence="9" type="ORF">G6731_07545</name>
</gene>
<feature type="transmembrane region" description="Helical" evidence="7">
    <location>
        <begin position="400"/>
        <end position="418"/>
    </location>
</feature>
<dbReference type="EMBL" id="JAANEY010000001">
    <property type="protein sequence ID" value="MBT8551802.1"/>
    <property type="molecule type" value="Genomic_DNA"/>
</dbReference>
<comment type="subcellular location">
    <subcellularLocation>
        <location evidence="1">Cell membrane</location>
        <topology evidence="1">Multi-pass membrane protein</topology>
    </subcellularLocation>
</comment>
<evidence type="ECO:0000313" key="10">
    <source>
        <dbReference type="Proteomes" id="UP000783102"/>
    </source>
</evidence>
<dbReference type="InterPro" id="IPR020846">
    <property type="entry name" value="MFS_dom"/>
</dbReference>
<keyword evidence="2" id="KW-0813">Transport</keyword>
<evidence type="ECO:0000256" key="3">
    <source>
        <dbReference type="ARBA" id="ARBA00022475"/>
    </source>
</evidence>
<dbReference type="PROSITE" id="PS00217">
    <property type="entry name" value="SUGAR_TRANSPORT_2"/>
    <property type="match status" value="1"/>
</dbReference>
<dbReference type="FunFam" id="1.20.1250.20:FF:000001">
    <property type="entry name" value="Dicarboxylate MFS transporter"/>
    <property type="match status" value="1"/>
</dbReference>
<dbReference type="GO" id="GO:0022857">
    <property type="term" value="F:transmembrane transporter activity"/>
    <property type="evidence" value="ECO:0007669"/>
    <property type="project" value="InterPro"/>
</dbReference>
<feature type="domain" description="Major facilitator superfamily (MFS) profile" evidence="8">
    <location>
        <begin position="1"/>
        <end position="422"/>
    </location>
</feature>
<dbReference type="PANTHER" id="PTHR43045">
    <property type="entry name" value="SHIKIMATE TRANSPORTER"/>
    <property type="match status" value="1"/>
</dbReference>
<keyword evidence="3" id="KW-1003">Cell membrane</keyword>
<keyword evidence="4 7" id="KW-0812">Transmembrane</keyword>
<dbReference type="InterPro" id="IPR036259">
    <property type="entry name" value="MFS_trans_sf"/>
</dbReference>
<evidence type="ECO:0000256" key="2">
    <source>
        <dbReference type="ARBA" id="ARBA00022448"/>
    </source>
</evidence>
<name>A0A9Q2WJA3_9BURK</name>
<evidence type="ECO:0000313" key="9">
    <source>
        <dbReference type="EMBL" id="MBT8551802.1"/>
    </source>
</evidence>
<proteinExistence type="predicted"/>
<feature type="transmembrane region" description="Helical" evidence="7">
    <location>
        <begin position="149"/>
        <end position="167"/>
    </location>
</feature>
<feature type="transmembrane region" description="Helical" evidence="7">
    <location>
        <begin position="369"/>
        <end position="388"/>
    </location>
</feature>
<dbReference type="SUPFAM" id="SSF103473">
    <property type="entry name" value="MFS general substrate transporter"/>
    <property type="match status" value="1"/>
</dbReference>
<dbReference type="AlphaFoldDB" id="A0A9Q2WJA3"/>
<feature type="transmembrane region" description="Helical" evidence="7">
    <location>
        <begin position="173"/>
        <end position="192"/>
    </location>
</feature>
<feature type="transmembrane region" description="Helical" evidence="7">
    <location>
        <begin position="103"/>
        <end position="128"/>
    </location>
</feature>
<dbReference type="Pfam" id="PF00083">
    <property type="entry name" value="Sugar_tr"/>
    <property type="match status" value="2"/>
</dbReference>
<feature type="transmembrane region" description="Helical" evidence="7">
    <location>
        <begin position="271"/>
        <end position="288"/>
    </location>
</feature>
<evidence type="ECO:0000259" key="8">
    <source>
        <dbReference type="PROSITE" id="PS50850"/>
    </source>
</evidence>
<dbReference type="InterPro" id="IPR005829">
    <property type="entry name" value="Sugar_transporter_CS"/>
</dbReference>
<dbReference type="InterPro" id="IPR005828">
    <property type="entry name" value="MFS_sugar_transport-like"/>
</dbReference>
<accession>A0A9Q2WJA3</accession>
<dbReference type="GO" id="GO:0005886">
    <property type="term" value="C:plasma membrane"/>
    <property type="evidence" value="ECO:0007669"/>
    <property type="project" value="UniProtKB-SubCell"/>
</dbReference>
<evidence type="ECO:0000256" key="7">
    <source>
        <dbReference type="SAM" id="Phobius"/>
    </source>
</evidence>
<reference evidence="9" key="1">
    <citation type="journal article" date="2021" name="Genome Biol. Evol.">
        <title>Continental-Scale Gene Flow Prevents Allopatric Divergence of Pelagic Freshwater Bacteria.</title>
        <authorList>
            <person name="Hoetzinger M."/>
            <person name="Pitt A."/>
            <person name="Huemer A."/>
            <person name="Hahn M.W."/>
        </authorList>
    </citation>
    <scope>NUCLEOTIDE SEQUENCE</scope>
    <source>
        <strain evidence="9">SM1-W8</strain>
    </source>
</reference>
<sequence>MLIAACFGTFLEWYDFLTFGALAVTFGPLFFPSNDPSSSLLASLATFGVGMIVRPIGAAFFGSMGDRIGRKPVFMITISIMGLATLLVGFLPTYAQIGVLAPILLVSLRILQGFSAGGEIGGGAIFLAEHAGEKNRGFKTSFLQLMGPFGILASTLQITLLQGWLSAEEFQAWGWRIPFFVSFLLLLLALYFRRTLEETPAFETLKKENIKTEGQLINNFKNSEIRKKMLLLFFCLSGGGAVLFFCSQVYLPIFLKATVKLSTELVDQLSVFSTIFLVLTIIFAGWLSDRIGRKPVVTIGLILGAALILPAFWLMQKIGLHTPITRVDILSISSIMLGLSFILGLLGGPQAAMLAELFPAKSRNSAATFPHNLAAGWIGGMLPFIVTWANHVSSSSLIGLWYPTTFLGVSAILALVFLPETSKSNLL</sequence>
<evidence type="ECO:0000256" key="5">
    <source>
        <dbReference type="ARBA" id="ARBA00022989"/>
    </source>
</evidence>